<dbReference type="InterPro" id="IPR031107">
    <property type="entry name" value="Small_HSP"/>
</dbReference>
<keyword evidence="5" id="KW-1185">Reference proteome</keyword>
<evidence type="ECO:0000256" key="1">
    <source>
        <dbReference type="PROSITE-ProRule" id="PRU00285"/>
    </source>
</evidence>
<organism evidence="4 5">
    <name type="scientific">Anatilimnocola aggregata</name>
    <dbReference type="NCBI Taxonomy" id="2528021"/>
    <lineage>
        <taxon>Bacteria</taxon>
        <taxon>Pseudomonadati</taxon>
        <taxon>Planctomycetota</taxon>
        <taxon>Planctomycetia</taxon>
        <taxon>Pirellulales</taxon>
        <taxon>Pirellulaceae</taxon>
        <taxon>Anatilimnocola</taxon>
    </lineage>
</organism>
<dbReference type="KEGG" id="aagg:ETAA8_58160"/>
<feature type="domain" description="SHSP" evidence="3">
    <location>
        <begin position="35"/>
        <end position="147"/>
    </location>
</feature>
<sequence>MIGTLATRRTQGLKHLRDEVEDVLGRFLGEPTDGWLTSEIAAPLDIAETVNAFELRLDAPAMNAQDFDIDVNGNVVTVRGERKEEKEEKGKTWHRTERRTGKFARTVTLPCNIQADEVAAEYTAGVLTVKLPKTEEARPKKIVVKAGQG</sequence>
<gene>
    <name evidence="4" type="primary">hspA_3</name>
    <name evidence="4" type="ORF">ETAA8_58160</name>
</gene>
<dbReference type="InterPro" id="IPR002068">
    <property type="entry name" value="A-crystallin/Hsp20_dom"/>
</dbReference>
<comment type="similarity">
    <text evidence="1 2">Belongs to the small heat shock protein (HSP20) family.</text>
</comment>
<dbReference type="Pfam" id="PF00011">
    <property type="entry name" value="HSP20"/>
    <property type="match status" value="1"/>
</dbReference>
<evidence type="ECO:0000259" key="3">
    <source>
        <dbReference type="PROSITE" id="PS01031"/>
    </source>
</evidence>
<dbReference type="PROSITE" id="PS01031">
    <property type="entry name" value="SHSP"/>
    <property type="match status" value="1"/>
</dbReference>
<proteinExistence type="inferred from homology"/>
<dbReference type="CDD" id="cd06464">
    <property type="entry name" value="ACD_sHsps-like"/>
    <property type="match status" value="1"/>
</dbReference>
<evidence type="ECO:0000256" key="2">
    <source>
        <dbReference type="RuleBase" id="RU003616"/>
    </source>
</evidence>
<reference evidence="4 5" key="1">
    <citation type="submission" date="2019-02" db="EMBL/GenBank/DDBJ databases">
        <title>Deep-cultivation of Planctomycetes and their phenomic and genomic characterization uncovers novel biology.</title>
        <authorList>
            <person name="Wiegand S."/>
            <person name="Jogler M."/>
            <person name="Boedeker C."/>
            <person name="Pinto D."/>
            <person name="Vollmers J."/>
            <person name="Rivas-Marin E."/>
            <person name="Kohn T."/>
            <person name="Peeters S.H."/>
            <person name="Heuer A."/>
            <person name="Rast P."/>
            <person name="Oberbeckmann S."/>
            <person name="Bunk B."/>
            <person name="Jeske O."/>
            <person name="Meyerdierks A."/>
            <person name="Storesund J.E."/>
            <person name="Kallscheuer N."/>
            <person name="Luecker S."/>
            <person name="Lage O.M."/>
            <person name="Pohl T."/>
            <person name="Merkel B.J."/>
            <person name="Hornburger P."/>
            <person name="Mueller R.-W."/>
            <person name="Bruemmer F."/>
            <person name="Labrenz M."/>
            <person name="Spormann A.M."/>
            <person name="Op den Camp H."/>
            <person name="Overmann J."/>
            <person name="Amann R."/>
            <person name="Jetten M.S.M."/>
            <person name="Mascher T."/>
            <person name="Medema M.H."/>
            <person name="Devos D.P."/>
            <person name="Kaster A.-K."/>
            <person name="Ovreas L."/>
            <person name="Rohde M."/>
            <person name="Galperin M.Y."/>
            <person name="Jogler C."/>
        </authorList>
    </citation>
    <scope>NUCLEOTIDE SEQUENCE [LARGE SCALE GENOMIC DNA]</scope>
    <source>
        <strain evidence="4 5">ETA_A8</strain>
    </source>
</reference>
<dbReference type="InterPro" id="IPR008978">
    <property type="entry name" value="HSP20-like_chaperone"/>
</dbReference>
<evidence type="ECO:0000313" key="4">
    <source>
        <dbReference type="EMBL" id="QDU30669.1"/>
    </source>
</evidence>
<accession>A0A517YKC0</accession>
<dbReference type="SUPFAM" id="SSF49764">
    <property type="entry name" value="HSP20-like chaperones"/>
    <property type="match status" value="1"/>
</dbReference>
<dbReference type="EMBL" id="CP036274">
    <property type="protein sequence ID" value="QDU30669.1"/>
    <property type="molecule type" value="Genomic_DNA"/>
</dbReference>
<dbReference type="OrthoDB" id="268718at2"/>
<protein>
    <submittedName>
        <fullName evidence="4">Spore protein SP21</fullName>
    </submittedName>
</protein>
<evidence type="ECO:0000313" key="5">
    <source>
        <dbReference type="Proteomes" id="UP000315017"/>
    </source>
</evidence>
<dbReference type="AlphaFoldDB" id="A0A517YKC0"/>
<dbReference type="PANTHER" id="PTHR11527">
    <property type="entry name" value="HEAT-SHOCK PROTEIN 20 FAMILY MEMBER"/>
    <property type="match status" value="1"/>
</dbReference>
<dbReference type="Gene3D" id="2.60.40.790">
    <property type="match status" value="1"/>
</dbReference>
<name>A0A517YKC0_9BACT</name>
<dbReference type="Proteomes" id="UP000315017">
    <property type="component" value="Chromosome"/>
</dbReference>
<dbReference type="RefSeq" id="WP_145096528.1">
    <property type="nucleotide sequence ID" value="NZ_CP036274.1"/>
</dbReference>